<dbReference type="Proteomes" id="UP000761534">
    <property type="component" value="Unassembled WGS sequence"/>
</dbReference>
<dbReference type="AlphaFoldDB" id="A0A642UDB7"/>
<evidence type="ECO:0000313" key="2">
    <source>
        <dbReference type="Proteomes" id="UP000761534"/>
    </source>
</evidence>
<dbReference type="VEuPathDB" id="FungiDB:TRICI_006810"/>
<organism evidence="1 2">
    <name type="scientific">Trichomonascus ciferrii</name>
    <dbReference type="NCBI Taxonomy" id="44093"/>
    <lineage>
        <taxon>Eukaryota</taxon>
        <taxon>Fungi</taxon>
        <taxon>Dikarya</taxon>
        <taxon>Ascomycota</taxon>
        <taxon>Saccharomycotina</taxon>
        <taxon>Dipodascomycetes</taxon>
        <taxon>Dipodascales</taxon>
        <taxon>Trichomonascaceae</taxon>
        <taxon>Trichomonascus</taxon>
        <taxon>Trichomonascus ciferrii complex</taxon>
    </lineage>
</organism>
<comment type="caution">
    <text evidence="1">The sequence shown here is derived from an EMBL/GenBank/DDBJ whole genome shotgun (WGS) entry which is preliminary data.</text>
</comment>
<proteinExistence type="predicted"/>
<dbReference type="OrthoDB" id="10665043at2759"/>
<keyword evidence="2" id="KW-1185">Reference proteome</keyword>
<evidence type="ECO:0000313" key="1">
    <source>
        <dbReference type="EMBL" id="KAA8897048.1"/>
    </source>
</evidence>
<name>A0A642UDB7_9ASCO</name>
<sequence>MSEEDTITVPRSDFIQLTQQVQALASRVSEKCSFRDEGPPATKLSDPTLLNQIPKYNGLPDQSIALWESHVESFVQTFNVSIKAIEPHLSKLLQGKALAGYNQLRNDLKKSKGLRYPSWKETIQHLEKFDDSITRSLKIHQQILQLKHQSLTLNDTVEQFRKLERNLDSGPFGDRLFLLFQTIPFSRDIVLKHMDRVASIDDACDLILELESKSIYCKHCFKSNHPSDKCFKLKQN</sequence>
<gene>
    <name evidence="1" type="ORF">TRICI_006810</name>
</gene>
<protein>
    <submittedName>
        <fullName evidence="1">Uncharacterized protein</fullName>
    </submittedName>
</protein>
<accession>A0A642UDB7</accession>
<reference evidence="1" key="1">
    <citation type="journal article" date="2019" name="G3 (Bethesda)">
        <title>Genome Assemblies of Two Rare Opportunistic Yeast Pathogens: Diutina rugosa (syn. Candida rugosa) and Trichomonascus ciferrii (syn. Candida ciferrii).</title>
        <authorList>
            <person name="Mixao V."/>
            <person name="Saus E."/>
            <person name="Hansen A.P."/>
            <person name="Lass-Florl C."/>
            <person name="Gabaldon T."/>
        </authorList>
    </citation>
    <scope>NUCLEOTIDE SEQUENCE</scope>
    <source>
        <strain evidence="1">CBS 4856</strain>
    </source>
</reference>
<dbReference type="EMBL" id="SWFS01000571">
    <property type="protein sequence ID" value="KAA8897048.1"/>
    <property type="molecule type" value="Genomic_DNA"/>
</dbReference>